<dbReference type="InterPro" id="IPR017045">
    <property type="entry name" value="Malt_Pase/Glycosyl_Hdrlase"/>
</dbReference>
<evidence type="ECO:0000256" key="2">
    <source>
        <dbReference type="ARBA" id="ARBA00022676"/>
    </source>
</evidence>
<dbReference type="Pfam" id="PF03633">
    <property type="entry name" value="Glyco_hydro_65C"/>
    <property type="match status" value="1"/>
</dbReference>
<evidence type="ECO:0000259" key="6">
    <source>
        <dbReference type="Pfam" id="PF03632"/>
    </source>
</evidence>
<dbReference type="RefSeq" id="WP_133329329.1">
    <property type="nucleotide sequence ID" value="NZ_SMYL01000007.1"/>
</dbReference>
<feature type="active site" description="Proton donor" evidence="4">
    <location>
        <position position="503"/>
    </location>
</feature>
<dbReference type="GO" id="GO:0030246">
    <property type="term" value="F:carbohydrate binding"/>
    <property type="evidence" value="ECO:0007669"/>
    <property type="project" value="InterPro"/>
</dbReference>
<dbReference type="InterPro" id="IPR012341">
    <property type="entry name" value="6hp_glycosidase-like_sf"/>
</dbReference>
<keyword evidence="10" id="KW-1185">Reference proteome</keyword>
<feature type="domain" description="Glycoside hydrolase family 65 C-terminal" evidence="7">
    <location>
        <begin position="712"/>
        <end position="773"/>
    </location>
</feature>
<dbReference type="PANTHER" id="PTHR11051">
    <property type="entry name" value="GLYCOSYL HYDROLASE-RELATED"/>
    <property type="match status" value="1"/>
</dbReference>
<dbReference type="Proteomes" id="UP000294829">
    <property type="component" value="Unassembled WGS sequence"/>
</dbReference>
<dbReference type="EMBL" id="SMYL01000007">
    <property type="protein sequence ID" value="TDK64420.1"/>
    <property type="molecule type" value="Genomic_DNA"/>
</dbReference>
<dbReference type="Gene3D" id="2.60.420.10">
    <property type="entry name" value="Maltose phosphorylase, domain 3"/>
    <property type="match status" value="1"/>
</dbReference>
<dbReference type="GO" id="GO:0004553">
    <property type="term" value="F:hydrolase activity, hydrolyzing O-glycosyl compounds"/>
    <property type="evidence" value="ECO:0007669"/>
    <property type="project" value="TreeGrafter"/>
</dbReference>
<gene>
    <name evidence="9" type="ORF">E2I14_13305</name>
</gene>
<dbReference type="InterPro" id="IPR005195">
    <property type="entry name" value="Glyco_hydro_65_M"/>
</dbReference>
<dbReference type="SUPFAM" id="SSF48208">
    <property type="entry name" value="Six-hairpin glycosidases"/>
    <property type="match status" value="1"/>
</dbReference>
<protein>
    <submittedName>
        <fullName evidence="9">Glycoside hydrolase family 65 protein</fullName>
    </submittedName>
</protein>
<evidence type="ECO:0000256" key="3">
    <source>
        <dbReference type="ARBA" id="ARBA00022679"/>
    </source>
</evidence>
<dbReference type="PIRSF" id="PIRSF036289">
    <property type="entry name" value="Glycosyl_hydrolase_malt_phosph"/>
    <property type="match status" value="1"/>
</dbReference>
<feature type="domain" description="Glycoside hydrolase family 65 central catalytic" evidence="6">
    <location>
        <begin position="340"/>
        <end position="703"/>
    </location>
</feature>
<evidence type="ECO:0000256" key="4">
    <source>
        <dbReference type="PIRSR" id="PIRSR036289-50"/>
    </source>
</evidence>
<feature type="domain" description="Glycoside hydrolase family 65 N-terminal" evidence="8">
    <location>
        <begin position="19"/>
        <end position="283"/>
    </location>
</feature>
<dbReference type="Pfam" id="PF03632">
    <property type="entry name" value="Glyco_hydro_65m"/>
    <property type="match status" value="1"/>
</dbReference>
<dbReference type="InterPro" id="IPR008928">
    <property type="entry name" value="6-hairpin_glycosidase_sf"/>
</dbReference>
<dbReference type="InterPro" id="IPR011013">
    <property type="entry name" value="Gal_mutarotase_sf_dom"/>
</dbReference>
<dbReference type="InterPro" id="IPR005196">
    <property type="entry name" value="Glyco_hydro_65_N"/>
</dbReference>
<evidence type="ECO:0000313" key="10">
    <source>
        <dbReference type="Proteomes" id="UP000294829"/>
    </source>
</evidence>
<dbReference type="Gene3D" id="1.50.10.10">
    <property type="match status" value="1"/>
</dbReference>
<evidence type="ECO:0000256" key="1">
    <source>
        <dbReference type="ARBA" id="ARBA00006768"/>
    </source>
</evidence>
<feature type="binding site" evidence="5">
    <location>
        <begin position="373"/>
        <end position="374"/>
    </location>
    <ligand>
        <name>substrate</name>
    </ligand>
</feature>
<dbReference type="SUPFAM" id="SSF74650">
    <property type="entry name" value="Galactose mutarotase-like"/>
    <property type="match status" value="1"/>
</dbReference>
<dbReference type="Gene3D" id="2.70.98.40">
    <property type="entry name" value="Glycoside hydrolase, family 65, N-terminal domain"/>
    <property type="match status" value="1"/>
</dbReference>
<proteinExistence type="inferred from homology"/>
<dbReference type="InterPro" id="IPR037018">
    <property type="entry name" value="GH65_N"/>
</dbReference>
<sequence>MSFPAPHRHSYSLDSWRIRETEFDAQSNNLAETLFALGNGTIGLRGTHEEAFLGAQGSSQEGNYLNGFYESETIHYPEAAYGLAKQNQFMLNVPNAKGLQLWLGDECFNLSQGQVNDYERVLDFKTGILSRRVRWTSPKGHQIELFSERIASFEHRHLFAIRYQITSINFAGKVSISSTIDGEVKNLSAGDDPRIGSAMSDNPLHVLKAIQESTYAALVQQTKQSGFHLISAMTHAGSGWSEEFVSIHDVKAQASRITQKFSQEIHPGEVLSMTKYVCYFSSRDYAEQELEARSRAYLVQAQQRGFEELCAEQKSYLADFWQRADVEIDGDQAIAQGIHFNQFHLLQSVGRDGKTNIAAKGVTGEGYEGHYFWDTEIYIFPFFLFNKPEIAKQLLQFRFAGLEQARARAREMSHAKGALYPWRTIAGSECSSYFPAGTAQYHINADIAYAIKSYLDATGDDEFLIQYGAEMVFETARIWLGIGGYSAVDPERFCINEVTGPDEYTALVNNNYYTNLMAQMHMQFALDIAQKLSTHYPQDYTRIVQSIGLESDELAQWKQAVQCMYLPFNDQLGIHEQDDSFLSKKPWDFENTPKEKYPLLLHFHPLVIYRHQVCKQADLLLAMLLLSDKFSSNQKKNNFDYYERITTHDSSLSSCIFGIIAAEIGYHDKAYRYFMQTARMDLDNTHGNTGHGVHTAAMAGTWMGVTYGFAGMRVNNGMLCFKPTLPQQWNYYRFQIQVSDARVRITIATDVVTYELLEGMALQLKHYDQIVQLSSQQPVQQCESSIPEAQ</sequence>
<dbReference type="Pfam" id="PF03636">
    <property type="entry name" value="Glyco_hydro_65N"/>
    <property type="match status" value="1"/>
</dbReference>
<keyword evidence="9" id="KW-0378">Hydrolase</keyword>
<dbReference type="InterPro" id="IPR005194">
    <property type="entry name" value="Glyco_hydro_65_C"/>
</dbReference>
<dbReference type="AlphaFoldDB" id="A0A4R5VY46"/>
<feature type="binding site" evidence="5">
    <location>
        <begin position="615"/>
        <end position="616"/>
    </location>
    <ligand>
        <name>substrate</name>
    </ligand>
</feature>
<reference evidence="9 10" key="1">
    <citation type="submission" date="2019-03" db="EMBL/GenBank/DDBJ databases">
        <title>Sapientia aquatica gen. nov., sp. nov., isolated from a crater lake.</title>
        <authorList>
            <person name="Felfoldi T."/>
            <person name="Szabo A."/>
            <person name="Toth E."/>
            <person name="Schumann P."/>
            <person name="Keki Z."/>
            <person name="Marialigeti K."/>
            <person name="Mathe I."/>
        </authorList>
    </citation>
    <scope>NUCLEOTIDE SEQUENCE [LARGE SCALE GENOMIC DNA]</scope>
    <source>
        <strain evidence="9 10">SA-152</strain>
    </source>
</reference>
<evidence type="ECO:0000256" key="5">
    <source>
        <dbReference type="PIRSR" id="PIRSR036289-51"/>
    </source>
</evidence>
<keyword evidence="3" id="KW-0808">Transferase</keyword>
<name>A0A4R5VY46_9BURK</name>
<accession>A0A4R5VY46</accession>
<dbReference type="PANTHER" id="PTHR11051:SF8">
    <property type="entry name" value="PROTEIN-GLUCOSYLGALACTOSYLHYDROXYLYSINE GLUCOSIDASE"/>
    <property type="match status" value="1"/>
</dbReference>
<evidence type="ECO:0000259" key="8">
    <source>
        <dbReference type="Pfam" id="PF03636"/>
    </source>
</evidence>
<dbReference type="GO" id="GO:0005975">
    <property type="term" value="P:carbohydrate metabolic process"/>
    <property type="evidence" value="ECO:0007669"/>
    <property type="project" value="InterPro"/>
</dbReference>
<keyword evidence="2" id="KW-0328">Glycosyltransferase</keyword>
<dbReference type="OrthoDB" id="9816160at2"/>
<dbReference type="GO" id="GO:0016757">
    <property type="term" value="F:glycosyltransferase activity"/>
    <property type="evidence" value="ECO:0007669"/>
    <property type="project" value="UniProtKB-KW"/>
</dbReference>
<organism evidence="9 10">
    <name type="scientific">Sapientia aquatica</name>
    <dbReference type="NCBI Taxonomy" id="1549640"/>
    <lineage>
        <taxon>Bacteria</taxon>
        <taxon>Pseudomonadati</taxon>
        <taxon>Pseudomonadota</taxon>
        <taxon>Betaproteobacteria</taxon>
        <taxon>Burkholderiales</taxon>
        <taxon>Oxalobacteraceae</taxon>
        <taxon>Sapientia</taxon>
    </lineage>
</organism>
<evidence type="ECO:0000259" key="7">
    <source>
        <dbReference type="Pfam" id="PF03633"/>
    </source>
</evidence>
<comment type="similarity">
    <text evidence="1">Belongs to the glycosyl hydrolase 65 family.</text>
</comment>
<comment type="caution">
    <text evidence="9">The sequence shown here is derived from an EMBL/GenBank/DDBJ whole genome shotgun (WGS) entry which is preliminary data.</text>
</comment>
<evidence type="ECO:0000313" key="9">
    <source>
        <dbReference type="EMBL" id="TDK64420.1"/>
    </source>
</evidence>